<dbReference type="RefSeq" id="XP_038814172.1">
    <property type="nucleotide sequence ID" value="XM_038949187.1"/>
</dbReference>
<accession>A0ABQ7IY88</accession>
<sequence length="173" mass="20022">MLSFRNLDRRLSSLLMMECRSAETEPGIYPYESERHYKIYRSQALPAALGRQFSSNHTSSIVQSNNPHPPYRITQSIFVYVSWFTYPEQETVLTAISNRVGIYLYTREGIVMQEMESHIRFTYKSYQTVLLPPEKKSEIFRRDSGAKTTTNATIPSKQIENHGLEGLFLLVNS</sequence>
<dbReference type="GeneID" id="62228342"/>
<proteinExistence type="predicted"/>
<dbReference type="EMBL" id="RCSX01000003">
    <property type="protein sequence ID" value="KAF7937254.1"/>
    <property type="molecule type" value="Genomic_DNA"/>
</dbReference>
<dbReference type="Proteomes" id="UP000783213">
    <property type="component" value="Unassembled WGS sequence"/>
</dbReference>
<comment type="caution">
    <text evidence="1">The sequence shown here is derived from an EMBL/GenBank/DDBJ whole genome shotgun (WGS) entry which is preliminary data.</text>
</comment>
<keyword evidence="2" id="KW-1185">Reference proteome</keyword>
<evidence type="ECO:0000313" key="2">
    <source>
        <dbReference type="Proteomes" id="UP000783213"/>
    </source>
</evidence>
<protein>
    <submittedName>
        <fullName evidence="1">Uncharacterized protein</fullName>
    </submittedName>
</protein>
<evidence type="ECO:0000313" key="1">
    <source>
        <dbReference type="EMBL" id="KAF7937254.1"/>
    </source>
</evidence>
<reference evidence="1 2" key="1">
    <citation type="journal article" date="2020" name="Genome Biol. Evol.">
        <title>Comparative genomics of Sclerotiniaceae.</title>
        <authorList>
            <person name="Valero Jimenez C.A."/>
            <person name="Steentjes M."/>
            <person name="Scholten O.E."/>
            <person name="Van Kan J.A.L."/>
        </authorList>
    </citation>
    <scope>NUCLEOTIDE SEQUENCE [LARGE SCALE GENOMIC DNA]</scope>
    <source>
        <strain evidence="1 2">B1</strain>
    </source>
</reference>
<organism evidence="1 2">
    <name type="scientific">Botrytis deweyae</name>
    <dbReference type="NCBI Taxonomy" id="2478750"/>
    <lineage>
        <taxon>Eukaryota</taxon>
        <taxon>Fungi</taxon>
        <taxon>Dikarya</taxon>
        <taxon>Ascomycota</taxon>
        <taxon>Pezizomycotina</taxon>
        <taxon>Leotiomycetes</taxon>
        <taxon>Helotiales</taxon>
        <taxon>Sclerotiniaceae</taxon>
        <taxon>Botrytis</taxon>
    </lineage>
</organism>
<name>A0ABQ7IY88_9HELO</name>
<gene>
    <name evidence="1" type="ORF">EAE98_001568</name>
</gene>